<evidence type="ECO:0000313" key="4">
    <source>
        <dbReference type="Proteomes" id="UP000245768"/>
    </source>
</evidence>
<evidence type="ECO:0000313" key="3">
    <source>
        <dbReference type="EMBL" id="PWN91072.1"/>
    </source>
</evidence>
<keyword evidence="4" id="KW-1185">Reference proteome</keyword>
<gene>
    <name evidence="3" type="ORF">FA10DRAFT_299720</name>
</gene>
<dbReference type="GO" id="GO:0003700">
    <property type="term" value="F:DNA-binding transcription factor activity"/>
    <property type="evidence" value="ECO:0007669"/>
    <property type="project" value="InterPro"/>
</dbReference>
<dbReference type="InterPro" id="IPR046347">
    <property type="entry name" value="bZIP_sf"/>
</dbReference>
<accession>A0A316YPJ8</accession>
<dbReference type="Proteomes" id="UP000245768">
    <property type="component" value="Unassembled WGS sequence"/>
</dbReference>
<feature type="coiled-coil region" evidence="1">
    <location>
        <begin position="25"/>
        <end position="101"/>
    </location>
</feature>
<dbReference type="CDD" id="cd14686">
    <property type="entry name" value="bZIP"/>
    <property type="match status" value="1"/>
</dbReference>
<dbReference type="GeneID" id="37046670"/>
<name>A0A316YPJ8_9BASI</name>
<reference evidence="3 4" key="1">
    <citation type="journal article" date="2018" name="Mol. Biol. Evol.">
        <title>Broad Genomic Sampling Reveals a Smut Pathogenic Ancestry of the Fungal Clade Ustilaginomycotina.</title>
        <authorList>
            <person name="Kijpornyongpan T."/>
            <person name="Mondo S.J."/>
            <person name="Barry K."/>
            <person name="Sandor L."/>
            <person name="Lee J."/>
            <person name="Lipzen A."/>
            <person name="Pangilinan J."/>
            <person name="LaButti K."/>
            <person name="Hainaut M."/>
            <person name="Henrissat B."/>
            <person name="Grigoriev I.V."/>
            <person name="Spatafora J.W."/>
            <person name="Aime M.C."/>
        </authorList>
    </citation>
    <scope>NUCLEOTIDE SEQUENCE [LARGE SCALE GENOMIC DNA]</scope>
    <source>
        <strain evidence="3 4">MCA 4198</strain>
    </source>
</reference>
<sequence length="229" mass="24450">MSNSKARSRNAQAQALLRSRRKVYIQNLEQTGEELRTQNDILAAERDDLRRRVTGLEAEVSLFKGSLGSPVGNADALMAALEAERAKVEKLREAVRSLALVDAELDEFPCSSSGLPGLLPEQASSSSSSATLSEVFSSPADDAGTASYTTASSTTPASLGPSSSLGSEETDSLSLLLAQPPTFKRQAARMLVSELLSNGTTAKYYTCLCLGKYPFYGSLPPLSRGNYWS</sequence>
<dbReference type="SUPFAM" id="SSF57959">
    <property type="entry name" value="Leucine zipper domain"/>
    <property type="match status" value="1"/>
</dbReference>
<evidence type="ECO:0000256" key="1">
    <source>
        <dbReference type="SAM" id="Coils"/>
    </source>
</evidence>
<evidence type="ECO:0000256" key="2">
    <source>
        <dbReference type="SAM" id="MobiDB-lite"/>
    </source>
</evidence>
<dbReference type="InParanoid" id="A0A316YPJ8"/>
<protein>
    <recommendedName>
        <fullName evidence="5">BZIP domain-containing protein</fullName>
    </recommendedName>
</protein>
<dbReference type="AlphaFoldDB" id="A0A316YPJ8"/>
<organism evidence="3 4">
    <name type="scientific">Acaromyces ingoldii</name>
    <dbReference type="NCBI Taxonomy" id="215250"/>
    <lineage>
        <taxon>Eukaryota</taxon>
        <taxon>Fungi</taxon>
        <taxon>Dikarya</taxon>
        <taxon>Basidiomycota</taxon>
        <taxon>Ustilaginomycotina</taxon>
        <taxon>Exobasidiomycetes</taxon>
        <taxon>Exobasidiales</taxon>
        <taxon>Cryptobasidiaceae</taxon>
        <taxon>Acaromyces</taxon>
    </lineage>
</organism>
<evidence type="ECO:0008006" key="5">
    <source>
        <dbReference type="Google" id="ProtNLM"/>
    </source>
</evidence>
<keyword evidence="1" id="KW-0175">Coiled coil</keyword>
<dbReference type="Gene3D" id="1.20.5.170">
    <property type="match status" value="1"/>
</dbReference>
<dbReference type="EMBL" id="KZ819635">
    <property type="protein sequence ID" value="PWN91072.1"/>
    <property type="molecule type" value="Genomic_DNA"/>
</dbReference>
<proteinExistence type="predicted"/>
<feature type="region of interest" description="Disordered" evidence="2">
    <location>
        <begin position="143"/>
        <end position="166"/>
    </location>
</feature>
<dbReference type="RefSeq" id="XP_025378270.1">
    <property type="nucleotide sequence ID" value="XM_025524754.1"/>
</dbReference>